<sequence length="106" mass="12481">MAKMILTIEVVEITRKGEHLGYKVYINDFVQAAKLPRKPGDLRDPHPEELVFFTEEHGVYQNKRTKQIQQSGEAPVDYYIRPLVDSIHQALIDWQIWKEQGYKRAE</sequence>
<evidence type="ECO:0000313" key="1">
    <source>
        <dbReference type="EMBL" id="QJA93836.1"/>
    </source>
</evidence>
<protein>
    <submittedName>
        <fullName evidence="1">Uncharacterized protein</fullName>
    </submittedName>
</protein>
<dbReference type="EMBL" id="MT143181">
    <property type="protein sequence ID" value="QJA93836.1"/>
    <property type="molecule type" value="Genomic_DNA"/>
</dbReference>
<name>A0A6M3LFA9_9ZZZZ</name>
<reference evidence="1" key="1">
    <citation type="submission" date="2020-03" db="EMBL/GenBank/DDBJ databases">
        <title>The deep terrestrial virosphere.</title>
        <authorList>
            <person name="Holmfeldt K."/>
            <person name="Nilsson E."/>
            <person name="Simone D."/>
            <person name="Lopez-Fernandez M."/>
            <person name="Wu X."/>
            <person name="de Brujin I."/>
            <person name="Lundin D."/>
            <person name="Andersson A."/>
            <person name="Bertilsson S."/>
            <person name="Dopson M."/>
        </authorList>
    </citation>
    <scope>NUCLEOTIDE SEQUENCE</scope>
    <source>
        <strain evidence="1">MM415B04100</strain>
    </source>
</reference>
<organism evidence="1">
    <name type="scientific">viral metagenome</name>
    <dbReference type="NCBI Taxonomy" id="1070528"/>
    <lineage>
        <taxon>unclassified sequences</taxon>
        <taxon>metagenomes</taxon>
        <taxon>organismal metagenomes</taxon>
    </lineage>
</organism>
<proteinExistence type="predicted"/>
<gene>
    <name evidence="1" type="ORF">MM415B04100_0010</name>
</gene>
<dbReference type="AlphaFoldDB" id="A0A6M3LFA9"/>
<accession>A0A6M3LFA9</accession>